<reference evidence="1" key="1">
    <citation type="journal article" date="2017" name="Nature">
        <title>The sunflower genome provides insights into oil metabolism, flowering and Asterid evolution.</title>
        <authorList>
            <person name="Badouin H."/>
            <person name="Gouzy J."/>
            <person name="Grassa C.J."/>
            <person name="Murat F."/>
            <person name="Staton S.E."/>
            <person name="Cottret L."/>
            <person name="Lelandais-Briere C."/>
            <person name="Owens G.L."/>
            <person name="Carrere S."/>
            <person name="Mayjonade B."/>
            <person name="Legrand L."/>
            <person name="Gill N."/>
            <person name="Kane N.C."/>
            <person name="Bowers J.E."/>
            <person name="Hubner S."/>
            <person name="Bellec A."/>
            <person name="Berard A."/>
            <person name="Berges H."/>
            <person name="Blanchet N."/>
            <person name="Boniface M.C."/>
            <person name="Brunel D."/>
            <person name="Catrice O."/>
            <person name="Chaidir N."/>
            <person name="Claudel C."/>
            <person name="Donnadieu C."/>
            <person name="Faraut T."/>
            <person name="Fievet G."/>
            <person name="Helmstetter N."/>
            <person name="King M."/>
            <person name="Knapp S.J."/>
            <person name="Lai Z."/>
            <person name="Le Paslier M.C."/>
            <person name="Lippi Y."/>
            <person name="Lorenzon L."/>
            <person name="Mandel J.R."/>
            <person name="Marage G."/>
            <person name="Marchand G."/>
            <person name="Marquand E."/>
            <person name="Bret-Mestries E."/>
            <person name="Morien E."/>
            <person name="Nambeesan S."/>
            <person name="Nguyen T."/>
            <person name="Pegot-Espagnet P."/>
            <person name="Pouilly N."/>
            <person name="Raftis F."/>
            <person name="Sallet E."/>
            <person name="Schiex T."/>
            <person name="Thomas J."/>
            <person name="Vandecasteele C."/>
            <person name="Vares D."/>
            <person name="Vear F."/>
            <person name="Vautrin S."/>
            <person name="Crespi M."/>
            <person name="Mangin B."/>
            <person name="Burke J.M."/>
            <person name="Salse J."/>
            <person name="Munos S."/>
            <person name="Vincourt P."/>
            <person name="Rieseberg L.H."/>
            <person name="Langlade N.B."/>
        </authorList>
    </citation>
    <scope>NUCLEOTIDE SEQUENCE</scope>
    <source>
        <tissue evidence="1">Leaves</tissue>
    </source>
</reference>
<protein>
    <submittedName>
        <fullName evidence="1">Uncharacterized protein</fullName>
    </submittedName>
</protein>
<dbReference type="EMBL" id="MNCJ02000323">
    <property type="protein sequence ID" value="KAF5796046.1"/>
    <property type="molecule type" value="Genomic_DNA"/>
</dbReference>
<comment type="caution">
    <text evidence="1">The sequence shown here is derived from an EMBL/GenBank/DDBJ whole genome shotgun (WGS) entry which is preliminary data.</text>
</comment>
<organism evidence="1 2">
    <name type="scientific">Helianthus annuus</name>
    <name type="common">Common sunflower</name>
    <dbReference type="NCBI Taxonomy" id="4232"/>
    <lineage>
        <taxon>Eukaryota</taxon>
        <taxon>Viridiplantae</taxon>
        <taxon>Streptophyta</taxon>
        <taxon>Embryophyta</taxon>
        <taxon>Tracheophyta</taxon>
        <taxon>Spermatophyta</taxon>
        <taxon>Magnoliopsida</taxon>
        <taxon>eudicotyledons</taxon>
        <taxon>Gunneridae</taxon>
        <taxon>Pentapetalae</taxon>
        <taxon>asterids</taxon>
        <taxon>campanulids</taxon>
        <taxon>Asterales</taxon>
        <taxon>Asteraceae</taxon>
        <taxon>Asteroideae</taxon>
        <taxon>Heliantheae alliance</taxon>
        <taxon>Heliantheae</taxon>
        <taxon>Helianthus</taxon>
    </lineage>
</organism>
<name>A0A9K3IFI4_HELAN</name>
<dbReference type="Proteomes" id="UP000215914">
    <property type="component" value="Unassembled WGS sequence"/>
</dbReference>
<dbReference type="AlphaFoldDB" id="A0A9K3IFI4"/>
<proteinExistence type="predicted"/>
<sequence>MILILPIYHRYLTEITYISNISPSLTDIQYFTALTAYDCVYFCPDIQ</sequence>
<gene>
    <name evidence="1" type="ORF">HanXRQr2_Chr08g0346871</name>
</gene>
<keyword evidence="2" id="KW-1185">Reference proteome</keyword>
<evidence type="ECO:0000313" key="1">
    <source>
        <dbReference type="EMBL" id="KAF5796046.1"/>
    </source>
</evidence>
<accession>A0A9K3IFI4</accession>
<dbReference type="Gramene" id="mRNA:HanXRQr2_Chr08g0346871">
    <property type="protein sequence ID" value="mRNA:HanXRQr2_Chr08g0346871"/>
    <property type="gene ID" value="HanXRQr2_Chr08g0346871"/>
</dbReference>
<evidence type="ECO:0000313" key="2">
    <source>
        <dbReference type="Proteomes" id="UP000215914"/>
    </source>
</evidence>
<reference evidence="1" key="2">
    <citation type="submission" date="2020-06" db="EMBL/GenBank/DDBJ databases">
        <title>Helianthus annuus Genome sequencing and assembly Release 2.</title>
        <authorList>
            <person name="Gouzy J."/>
            <person name="Langlade N."/>
            <person name="Munos S."/>
        </authorList>
    </citation>
    <scope>NUCLEOTIDE SEQUENCE</scope>
    <source>
        <tissue evidence="1">Leaves</tissue>
    </source>
</reference>